<dbReference type="Proteomes" id="UP000035287">
    <property type="component" value="Chromosome"/>
</dbReference>
<reference evidence="2 3" key="1">
    <citation type="submission" date="2015-06" db="EMBL/GenBank/DDBJ databases">
        <authorList>
            <person name="Zeng Y."/>
            <person name="Huang Y."/>
        </authorList>
    </citation>
    <scope>NUCLEOTIDE SEQUENCE [LARGE SCALE GENOMIC DNA]</scope>
    <source>
        <strain evidence="2 3">PQ-2</strain>
    </source>
</reference>
<evidence type="ECO:0000313" key="3">
    <source>
        <dbReference type="Proteomes" id="UP000035287"/>
    </source>
</evidence>
<proteinExistence type="predicted"/>
<organism evidence="2 3">
    <name type="scientific">Croceicoccus naphthovorans</name>
    <dbReference type="NCBI Taxonomy" id="1348774"/>
    <lineage>
        <taxon>Bacteria</taxon>
        <taxon>Pseudomonadati</taxon>
        <taxon>Pseudomonadota</taxon>
        <taxon>Alphaproteobacteria</taxon>
        <taxon>Sphingomonadales</taxon>
        <taxon>Erythrobacteraceae</taxon>
        <taxon>Croceicoccus</taxon>
    </lineage>
</organism>
<dbReference type="KEGG" id="cna:AB433_05985"/>
<name>A0A0G3XH06_9SPHN</name>
<dbReference type="PATRIC" id="fig|1348774.3.peg.1256"/>
<protein>
    <submittedName>
        <fullName evidence="2">Uncharacterized protein</fullName>
    </submittedName>
</protein>
<feature type="compositionally biased region" description="Basic and acidic residues" evidence="1">
    <location>
        <begin position="68"/>
        <end position="79"/>
    </location>
</feature>
<evidence type="ECO:0000313" key="2">
    <source>
        <dbReference type="EMBL" id="AKM09633.1"/>
    </source>
</evidence>
<gene>
    <name evidence="2" type="ORF">AB433_05985</name>
</gene>
<evidence type="ECO:0000256" key="1">
    <source>
        <dbReference type="SAM" id="MobiDB-lite"/>
    </source>
</evidence>
<dbReference type="EMBL" id="CP011770">
    <property type="protein sequence ID" value="AKM09633.1"/>
    <property type="molecule type" value="Genomic_DNA"/>
</dbReference>
<accession>A0A0G3XH06</accession>
<sequence length="163" mass="16616">MDLTRMAAKAARGRGDETMKTILSIIAATAVLASSPAMAAGYLKIGDIKGESEAANGGEEDCCVQAKPRPDHMGTDQRRSGVRVASGDVNGAKENGGRADVITAPGAGGGPHVKVFNGTDGAARARTGSTRPATPSRLRSPGQEPQAALLLPAVQSAREAARR</sequence>
<feature type="region of interest" description="Disordered" evidence="1">
    <location>
        <begin position="54"/>
        <end position="163"/>
    </location>
</feature>
<dbReference type="STRING" id="1348774.AB433_05985"/>
<keyword evidence="3" id="KW-1185">Reference proteome</keyword>
<dbReference type="AlphaFoldDB" id="A0A0G3XH06"/>